<dbReference type="InterPro" id="IPR021886">
    <property type="entry name" value="MgsA_C"/>
</dbReference>
<dbReference type="GO" id="GO:0005524">
    <property type="term" value="F:ATP binding"/>
    <property type="evidence" value="ECO:0007669"/>
    <property type="project" value="UniProtKB-KW"/>
</dbReference>
<evidence type="ECO:0000259" key="4">
    <source>
        <dbReference type="SMART" id="SM00382"/>
    </source>
</evidence>
<dbReference type="InterPro" id="IPR027417">
    <property type="entry name" value="P-loop_NTPase"/>
</dbReference>
<reference evidence="5" key="2">
    <citation type="submission" date="2021-04" db="EMBL/GenBank/DDBJ databases">
        <authorList>
            <person name="Gilroy R."/>
        </authorList>
    </citation>
    <scope>NUCLEOTIDE SEQUENCE</scope>
    <source>
        <strain evidence="5">12435</strain>
    </source>
</reference>
<dbReference type="GO" id="GO:0000731">
    <property type="term" value="P:DNA synthesis involved in DNA repair"/>
    <property type="evidence" value="ECO:0007669"/>
    <property type="project" value="TreeGrafter"/>
</dbReference>
<keyword evidence="3" id="KW-0067">ATP-binding</keyword>
<gene>
    <name evidence="5" type="ORF">H9892_01560</name>
</gene>
<dbReference type="InterPro" id="IPR008824">
    <property type="entry name" value="RuvB-like_N"/>
</dbReference>
<name>A0A9D1Q0M8_9FIRM</name>
<dbReference type="GO" id="GO:0003677">
    <property type="term" value="F:DNA binding"/>
    <property type="evidence" value="ECO:0007669"/>
    <property type="project" value="InterPro"/>
</dbReference>
<dbReference type="GO" id="GO:0006310">
    <property type="term" value="P:DNA recombination"/>
    <property type="evidence" value="ECO:0007669"/>
    <property type="project" value="InterPro"/>
</dbReference>
<feature type="domain" description="AAA+ ATPase" evidence="4">
    <location>
        <begin position="49"/>
        <end position="166"/>
    </location>
</feature>
<proteinExistence type="inferred from homology"/>
<dbReference type="PANTHER" id="PTHR13779:SF7">
    <property type="entry name" value="ATPASE WRNIP1"/>
    <property type="match status" value="1"/>
</dbReference>
<dbReference type="CDD" id="cd18139">
    <property type="entry name" value="HLD_clamp_RarA"/>
    <property type="match status" value="1"/>
</dbReference>
<dbReference type="Gene3D" id="1.10.8.60">
    <property type="match status" value="1"/>
</dbReference>
<dbReference type="GO" id="GO:0006261">
    <property type="term" value="P:DNA-templated DNA replication"/>
    <property type="evidence" value="ECO:0007669"/>
    <property type="project" value="TreeGrafter"/>
</dbReference>
<dbReference type="InterPro" id="IPR008921">
    <property type="entry name" value="DNA_pol3_clamp-load_cplx_C"/>
</dbReference>
<evidence type="ECO:0000313" key="5">
    <source>
        <dbReference type="EMBL" id="HIW02008.1"/>
    </source>
</evidence>
<evidence type="ECO:0000313" key="6">
    <source>
        <dbReference type="Proteomes" id="UP000823990"/>
    </source>
</evidence>
<dbReference type="CDD" id="cd00009">
    <property type="entry name" value="AAA"/>
    <property type="match status" value="1"/>
</dbReference>
<dbReference type="Pfam" id="PF05496">
    <property type="entry name" value="RuvB_N"/>
    <property type="match status" value="1"/>
</dbReference>
<sequence length="440" mass="48046">MDDLFTMAAGNMMAPLAERMRPHTLAGFIGQKHLVSPDSLLARAIRTDKLGSCIFFGPPGTGKTTLASIIAETTHGAFAKMNAVSSGVADAKKLIDEARDRLKMYGKRTYLLLDECHRWNKAQSDCVLSAIEDGSIIFIGSTTENPYVSMTNAIVSRCRVFELKPLTDDDIKTGLLRAISDKTNGYGNLKLTVTDEALTHFVWAASGDLRSAFGSLELAVLSTPPGTDGSITIDGKIAEQSAQKKMLTVDETLYYDMLSAFCKSLRGTAPDAALYYAFRLIEAGCDPMLIFRRLMAHAAEDVGLANTNALVVAVSACQAYERLGAPEGLIPLTEAIICVATSPKSNSVVVARDAAIKCVKESGDSVVPYQLRNYPEHSPNRDGRTYVYPHDFGGYFKQEYMPDSLIGTKFYFPKTEGDEPRIAAFLRRVEDEIDGKDNDR</sequence>
<dbReference type="InterPro" id="IPR003593">
    <property type="entry name" value="AAA+_ATPase"/>
</dbReference>
<dbReference type="GO" id="GO:0009378">
    <property type="term" value="F:four-way junction helicase activity"/>
    <property type="evidence" value="ECO:0007669"/>
    <property type="project" value="InterPro"/>
</dbReference>
<dbReference type="Pfam" id="PF16193">
    <property type="entry name" value="AAA_assoc_2"/>
    <property type="match status" value="1"/>
</dbReference>
<dbReference type="InterPro" id="IPR032423">
    <property type="entry name" value="AAA_assoc_2"/>
</dbReference>
<dbReference type="EMBL" id="DXHS01000026">
    <property type="protein sequence ID" value="HIW02008.1"/>
    <property type="molecule type" value="Genomic_DNA"/>
</dbReference>
<dbReference type="PANTHER" id="PTHR13779">
    <property type="entry name" value="WERNER HELICASE-INTERACTING PROTEIN 1 FAMILY MEMBER"/>
    <property type="match status" value="1"/>
</dbReference>
<dbReference type="SUPFAM" id="SSF48019">
    <property type="entry name" value="post-AAA+ oligomerization domain-like"/>
    <property type="match status" value="1"/>
</dbReference>
<accession>A0A9D1Q0M8</accession>
<evidence type="ECO:0000256" key="3">
    <source>
        <dbReference type="ARBA" id="ARBA00022840"/>
    </source>
</evidence>
<protein>
    <submittedName>
        <fullName evidence="5">Replication-associated recombination protein A</fullName>
    </submittedName>
</protein>
<dbReference type="Gene3D" id="3.40.50.300">
    <property type="entry name" value="P-loop containing nucleotide triphosphate hydrolases"/>
    <property type="match status" value="1"/>
</dbReference>
<organism evidence="5 6">
    <name type="scientific">Candidatus Protoclostridium stercorigallinarum</name>
    <dbReference type="NCBI Taxonomy" id="2838741"/>
    <lineage>
        <taxon>Bacteria</taxon>
        <taxon>Bacillati</taxon>
        <taxon>Bacillota</taxon>
        <taxon>Clostridia</taxon>
        <taxon>Candidatus Protoclostridium</taxon>
    </lineage>
</organism>
<dbReference type="GO" id="GO:0008047">
    <property type="term" value="F:enzyme activator activity"/>
    <property type="evidence" value="ECO:0007669"/>
    <property type="project" value="TreeGrafter"/>
</dbReference>
<dbReference type="Proteomes" id="UP000823990">
    <property type="component" value="Unassembled WGS sequence"/>
</dbReference>
<evidence type="ECO:0000256" key="1">
    <source>
        <dbReference type="ARBA" id="ARBA00008959"/>
    </source>
</evidence>
<evidence type="ECO:0000256" key="2">
    <source>
        <dbReference type="ARBA" id="ARBA00022741"/>
    </source>
</evidence>
<keyword evidence="2" id="KW-0547">Nucleotide-binding</keyword>
<dbReference type="InterPro" id="IPR051314">
    <property type="entry name" value="AAA_ATPase_RarA/MGS1/WRNIP1"/>
</dbReference>
<dbReference type="SMART" id="SM00382">
    <property type="entry name" value="AAA"/>
    <property type="match status" value="1"/>
</dbReference>
<dbReference type="Pfam" id="PF12002">
    <property type="entry name" value="MgsA_C"/>
    <property type="match status" value="1"/>
</dbReference>
<dbReference type="FunFam" id="1.10.8.60:FF:000029">
    <property type="entry name" value="Replication-associated recombination protein A"/>
    <property type="match status" value="1"/>
</dbReference>
<dbReference type="SUPFAM" id="SSF52540">
    <property type="entry name" value="P-loop containing nucleoside triphosphate hydrolases"/>
    <property type="match status" value="1"/>
</dbReference>
<dbReference type="GO" id="GO:0017116">
    <property type="term" value="F:single-stranded DNA helicase activity"/>
    <property type="evidence" value="ECO:0007669"/>
    <property type="project" value="TreeGrafter"/>
</dbReference>
<dbReference type="Gene3D" id="1.20.272.10">
    <property type="match status" value="1"/>
</dbReference>
<reference evidence="5" key="1">
    <citation type="journal article" date="2021" name="PeerJ">
        <title>Extensive microbial diversity within the chicken gut microbiome revealed by metagenomics and culture.</title>
        <authorList>
            <person name="Gilroy R."/>
            <person name="Ravi A."/>
            <person name="Getino M."/>
            <person name="Pursley I."/>
            <person name="Horton D.L."/>
            <person name="Alikhan N.F."/>
            <person name="Baker D."/>
            <person name="Gharbi K."/>
            <person name="Hall N."/>
            <person name="Watson M."/>
            <person name="Adriaenssens E.M."/>
            <person name="Foster-Nyarko E."/>
            <person name="Jarju S."/>
            <person name="Secka A."/>
            <person name="Antonio M."/>
            <person name="Oren A."/>
            <person name="Chaudhuri R.R."/>
            <person name="La Ragione R."/>
            <person name="Hildebrand F."/>
            <person name="Pallen M.J."/>
        </authorList>
    </citation>
    <scope>NUCLEOTIDE SEQUENCE</scope>
    <source>
        <strain evidence="5">12435</strain>
    </source>
</reference>
<dbReference type="AlphaFoldDB" id="A0A9D1Q0M8"/>
<comment type="similarity">
    <text evidence="1">Belongs to the AAA ATPase family. RarA/MGS1/WRNIP1 subfamily.</text>
</comment>
<dbReference type="Gene3D" id="1.10.3710.10">
    <property type="entry name" value="DNA polymerase III clamp loader subunits, C-terminal domain"/>
    <property type="match status" value="1"/>
</dbReference>
<comment type="caution">
    <text evidence="5">The sequence shown here is derived from an EMBL/GenBank/DDBJ whole genome shotgun (WGS) entry which is preliminary data.</text>
</comment>